<evidence type="ECO:0000259" key="5">
    <source>
        <dbReference type="PROSITE" id="PS51379"/>
    </source>
</evidence>
<keyword evidence="1" id="KW-0004">4Fe-4S</keyword>
<feature type="domain" description="4Fe-4S ferredoxin-type" evidence="5">
    <location>
        <begin position="1"/>
        <end position="30"/>
    </location>
</feature>
<dbReference type="Gene3D" id="3.30.70.20">
    <property type="match status" value="1"/>
</dbReference>
<dbReference type="Proteomes" id="UP000277294">
    <property type="component" value="Unassembled WGS sequence"/>
</dbReference>
<dbReference type="Pfam" id="PF13237">
    <property type="entry name" value="Fer4_10"/>
    <property type="match status" value="1"/>
</dbReference>
<keyword evidence="2" id="KW-0479">Metal-binding</keyword>
<feature type="domain" description="4Fe-4S ferredoxin-type" evidence="5">
    <location>
        <begin position="31"/>
        <end position="61"/>
    </location>
</feature>
<dbReference type="GO" id="GO:0051539">
    <property type="term" value="F:4 iron, 4 sulfur cluster binding"/>
    <property type="evidence" value="ECO:0007669"/>
    <property type="project" value="UniProtKB-KW"/>
</dbReference>
<dbReference type="InterPro" id="IPR017896">
    <property type="entry name" value="4Fe4S_Fe-S-bd"/>
</dbReference>
<organism evidence="6 7">
    <name type="scientific">Pigmentiphaga humi</name>
    <dbReference type="NCBI Taxonomy" id="2478468"/>
    <lineage>
        <taxon>Bacteria</taxon>
        <taxon>Pseudomonadati</taxon>
        <taxon>Pseudomonadota</taxon>
        <taxon>Betaproteobacteria</taxon>
        <taxon>Burkholderiales</taxon>
        <taxon>Alcaligenaceae</taxon>
        <taxon>Pigmentiphaga</taxon>
    </lineage>
</organism>
<keyword evidence="4" id="KW-0411">Iron-sulfur</keyword>
<evidence type="ECO:0000313" key="6">
    <source>
        <dbReference type="EMBL" id="VCU69363.1"/>
    </source>
</evidence>
<evidence type="ECO:0000256" key="2">
    <source>
        <dbReference type="ARBA" id="ARBA00022723"/>
    </source>
</evidence>
<keyword evidence="7" id="KW-1185">Reference proteome</keyword>
<dbReference type="RefSeq" id="WP_124078710.1">
    <property type="nucleotide sequence ID" value="NZ_UWPJ01000013.1"/>
</dbReference>
<gene>
    <name evidence="6" type="ORF">PIGHUM_01425</name>
</gene>
<reference evidence="6 7" key="1">
    <citation type="submission" date="2018-10" db="EMBL/GenBank/DDBJ databases">
        <authorList>
            <person name="Criscuolo A."/>
        </authorList>
    </citation>
    <scope>NUCLEOTIDE SEQUENCE [LARGE SCALE GENOMIC DNA]</scope>
    <source>
        <strain evidence="6">DnA1</strain>
    </source>
</reference>
<dbReference type="InterPro" id="IPR050572">
    <property type="entry name" value="Fe-S_Ferredoxin"/>
</dbReference>
<dbReference type="AlphaFoldDB" id="A0A3P4AZA1"/>
<evidence type="ECO:0000256" key="3">
    <source>
        <dbReference type="ARBA" id="ARBA00023004"/>
    </source>
</evidence>
<dbReference type="PROSITE" id="PS51379">
    <property type="entry name" value="4FE4S_FER_2"/>
    <property type="match status" value="2"/>
</dbReference>
<keyword evidence="3" id="KW-0408">Iron</keyword>
<proteinExistence type="predicted"/>
<protein>
    <submittedName>
        <fullName evidence="6">Ferredoxin</fullName>
    </submittedName>
</protein>
<dbReference type="InterPro" id="IPR017900">
    <property type="entry name" value="4Fe4S_Fe_S_CS"/>
</dbReference>
<dbReference type="SUPFAM" id="SSF54862">
    <property type="entry name" value="4Fe-4S ferredoxins"/>
    <property type="match status" value="1"/>
</dbReference>
<evidence type="ECO:0000313" key="7">
    <source>
        <dbReference type="Proteomes" id="UP000277294"/>
    </source>
</evidence>
<name>A0A3P4AZA1_9BURK</name>
<dbReference type="PROSITE" id="PS00198">
    <property type="entry name" value="4FE4S_FER_1"/>
    <property type="match status" value="2"/>
</dbReference>
<dbReference type="GO" id="GO:0046872">
    <property type="term" value="F:metal ion binding"/>
    <property type="evidence" value="ECO:0007669"/>
    <property type="project" value="UniProtKB-KW"/>
</dbReference>
<dbReference type="OrthoDB" id="9808559at2"/>
<sequence>MIELISQDRCTGCNVCVRACPNDVFAARPDQAPAIARPADCHTCFLCELYCPVDAIYVAPHDPATPRPEETHVIQWGSYARASGWTKGRPQLAKAEARHA</sequence>
<dbReference type="EMBL" id="UWPJ01000013">
    <property type="protein sequence ID" value="VCU69363.1"/>
    <property type="molecule type" value="Genomic_DNA"/>
</dbReference>
<evidence type="ECO:0000256" key="4">
    <source>
        <dbReference type="ARBA" id="ARBA00023014"/>
    </source>
</evidence>
<evidence type="ECO:0000256" key="1">
    <source>
        <dbReference type="ARBA" id="ARBA00022485"/>
    </source>
</evidence>
<dbReference type="PANTHER" id="PTHR43687">
    <property type="entry name" value="ADENYLYLSULFATE REDUCTASE, BETA SUBUNIT"/>
    <property type="match status" value="1"/>
</dbReference>
<dbReference type="PANTHER" id="PTHR43687:SF5">
    <property type="entry name" value="4FE-4S FERREDOXIN-TYPE DOMAIN-CONTAINING PROTEIN"/>
    <property type="match status" value="1"/>
</dbReference>
<accession>A0A3P4AZA1</accession>